<gene>
    <name evidence="2" type="ORF">PLEPLA_LOCUS32712</name>
</gene>
<reference evidence="2" key="1">
    <citation type="submission" date="2020-03" db="EMBL/GenBank/DDBJ databases">
        <authorList>
            <person name="Weist P."/>
        </authorList>
    </citation>
    <scope>NUCLEOTIDE SEQUENCE</scope>
</reference>
<proteinExistence type="predicted"/>
<dbReference type="EMBL" id="CADEAL010003513">
    <property type="protein sequence ID" value="CAB1444982.1"/>
    <property type="molecule type" value="Genomic_DNA"/>
</dbReference>
<comment type="caution">
    <text evidence="2">The sequence shown here is derived from an EMBL/GenBank/DDBJ whole genome shotgun (WGS) entry which is preliminary data.</text>
</comment>
<dbReference type="Proteomes" id="UP001153269">
    <property type="component" value="Unassembled WGS sequence"/>
</dbReference>
<accession>A0A9N7V961</accession>
<feature type="compositionally biased region" description="Basic and acidic residues" evidence="1">
    <location>
        <begin position="21"/>
        <end position="48"/>
    </location>
</feature>
<name>A0A9N7V961_PLEPL</name>
<feature type="compositionally biased region" description="Basic and acidic residues" evidence="1">
    <location>
        <begin position="1"/>
        <end position="13"/>
    </location>
</feature>
<evidence type="ECO:0000313" key="2">
    <source>
        <dbReference type="EMBL" id="CAB1444982.1"/>
    </source>
</evidence>
<dbReference type="AlphaFoldDB" id="A0A9N7V961"/>
<protein>
    <submittedName>
        <fullName evidence="2">Uncharacterized protein</fullName>
    </submittedName>
</protein>
<evidence type="ECO:0000256" key="1">
    <source>
        <dbReference type="SAM" id="MobiDB-lite"/>
    </source>
</evidence>
<feature type="region of interest" description="Disordered" evidence="1">
    <location>
        <begin position="1"/>
        <end position="49"/>
    </location>
</feature>
<organism evidence="2 3">
    <name type="scientific">Pleuronectes platessa</name>
    <name type="common">European plaice</name>
    <dbReference type="NCBI Taxonomy" id="8262"/>
    <lineage>
        <taxon>Eukaryota</taxon>
        <taxon>Metazoa</taxon>
        <taxon>Chordata</taxon>
        <taxon>Craniata</taxon>
        <taxon>Vertebrata</taxon>
        <taxon>Euteleostomi</taxon>
        <taxon>Actinopterygii</taxon>
        <taxon>Neopterygii</taxon>
        <taxon>Teleostei</taxon>
        <taxon>Neoteleostei</taxon>
        <taxon>Acanthomorphata</taxon>
        <taxon>Carangaria</taxon>
        <taxon>Pleuronectiformes</taxon>
        <taxon>Pleuronectoidei</taxon>
        <taxon>Pleuronectidae</taxon>
        <taxon>Pleuronectes</taxon>
    </lineage>
</organism>
<keyword evidence="3" id="KW-1185">Reference proteome</keyword>
<evidence type="ECO:0000313" key="3">
    <source>
        <dbReference type="Proteomes" id="UP001153269"/>
    </source>
</evidence>
<sequence length="146" mass="16823">MLRLVECRPRDLQENSFGPLRTEEGKRKREREGESESERGGERERETRVLPLAPRAQQLSSLSPGWCGYWRVSGIVTGARQHKPRAAGSALCDVEHRSSRRDTFALKSLRDARRRLVRFSYSTRSPSCTLRIVWCLRSHKCAPRDS</sequence>